<evidence type="ECO:0000256" key="1">
    <source>
        <dbReference type="SAM" id="MobiDB-lite"/>
    </source>
</evidence>
<evidence type="ECO:0000313" key="3">
    <source>
        <dbReference type="EMBL" id="BDS08121.1"/>
    </source>
</evidence>
<dbReference type="GO" id="GO:0016853">
    <property type="term" value="F:isomerase activity"/>
    <property type="evidence" value="ECO:0007669"/>
    <property type="project" value="UniProtKB-KW"/>
</dbReference>
<sequence>MPIESKTKPAKVTASEWNNTGREIRALLEGKDLQTDITLNNYGTDKVGEGPPLHVHPYDEIFTITEGRARFTVGDKTIDAEAGDVILGPANIPHGYQNLGPGRLVSLDIHLSQEWIQYDLADKWDQSSVRISAESKMKSEESQSGQKDGDSHA</sequence>
<evidence type="ECO:0000259" key="2">
    <source>
        <dbReference type="Pfam" id="PF07883"/>
    </source>
</evidence>
<name>A0AAT9FQ53_9BACT</name>
<feature type="region of interest" description="Disordered" evidence="1">
    <location>
        <begin position="131"/>
        <end position="153"/>
    </location>
</feature>
<accession>A0AAT9FQ53</accession>
<dbReference type="KEGG" id="osu:NT6N_31610"/>
<reference evidence="3" key="1">
    <citation type="submission" date="2024-07" db="EMBL/GenBank/DDBJ databases">
        <title>Complete genome sequence of Verrucomicrobiaceae bacterium NT6N.</title>
        <authorList>
            <person name="Huang C."/>
            <person name="Takami H."/>
            <person name="Hamasaki K."/>
        </authorList>
    </citation>
    <scope>NUCLEOTIDE SEQUENCE</scope>
    <source>
        <strain evidence="3">NT6N</strain>
    </source>
</reference>
<proteinExistence type="predicted"/>
<organism evidence="3">
    <name type="scientific">Oceaniferula spumae</name>
    <dbReference type="NCBI Taxonomy" id="2979115"/>
    <lineage>
        <taxon>Bacteria</taxon>
        <taxon>Pseudomonadati</taxon>
        <taxon>Verrucomicrobiota</taxon>
        <taxon>Verrucomicrobiia</taxon>
        <taxon>Verrucomicrobiales</taxon>
        <taxon>Verrucomicrobiaceae</taxon>
        <taxon>Oceaniferula</taxon>
    </lineage>
</organism>
<dbReference type="SUPFAM" id="SSF51182">
    <property type="entry name" value="RmlC-like cupins"/>
    <property type="match status" value="1"/>
</dbReference>
<protein>
    <submittedName>
        <fullName evidence="3">Mannose-6-phosphate isomerase</fullName>
    </submittedName>
</protein>
<feature type="domain" description="Cupin type-2" evidence="2">
    <location>
        <begin position="46"/>
        <end position="109"/>
    </location>
</feature>
<dbReference type="InterPro" id="IPR014710">
    <property type="entry name" value="RmlC-like_jellyroll"/>
</dbReference>
<feature type="compositionally biased region" description="Basic and acidic residues" evidence="1">
    <location>
        <begin position="133"/>
        <end position="153"/>
    </location>
</feature>
<dbReference type="Pfam" id="PF07883">
    <property type="entry name" value="Cupin_2"/>
    <property type="match status" value="1"/>
</dbReference>
<dbReference type="Gene3D" id="2.60.120.10">
    <property type="entry name" value="Jelly Rolls"/>
    <property type="match status" value="1"/>
</dbReference>
<dbReference type="InterPro" id="IPR011051">
    <property type="entry name" value="RmlC_Cupin_sf"/>
</dbReference>
<dbReference type="EMBL" id="AP026866">
    <property type="protein sequence ID" value="BDS08121.1"/>
    <property type="molecule type" value="Genomic_DNA"/>
</dbReference>
<gene>
    <name evidence="3" type="ORF">NT6N_31610</name>
</gene>
<dbReference type="InterPro" id="IPR013096">
    <property type="entry name" value="Cupin_2"/>
</dbReference>
<keyword evidence="3" id="KW-0413">Isomerase</keyword>
<dbReference type="AlphaFoldDB" id="A0AAT9FQ53"/>